<accession>A0A9P0QM53</accession>
<keyword evidence="3" id="KW-1185">Reference proteome</keyword>
<feature type="region of interest" description="Disordered" evidence="1">
    <location>
        <begin position="22"/>
        <end position="85"/>
    </location>
</feature>
<proteinExistence type="predicted"/>
<dbReference type="AlphaFoldDB" id="A0A9P0QM53"/>
<evidence type="ECO:0000313" key="2">
    <source>
        <dbReference type="EMBL" id="CAH2350930.1"/>
    </source>
</evidence>
<evidence type="ECO:0000256" key="1">
    <source>
        <dbReference type="SAM" id="MobiDB-lite"/>
    </source>
</evidence>
<dbReference type="Proteomes" id="UP000837801">
    <property type="component" value="Unassembled WGS sequence"/>
</dbReference>
<protein>
    <submittedName>
        <fullName evidence="2">Uncharacterized protein</fullName>
    </submittedName>
</protein>
<organism evidence="2 3">
    <name type="scientific">[Candida] railenensis</name>
    <dbReference type="NCBI Taxonomy" id="45579"/>
    <lineage>
        <taxon>Eukaryota</taxon>
        <taxon>Fungi</taxon>
        <taxon>Dikarya</taxon>
        <taxon>Ascomycota</taxon>
        <taxon>Saccharomycotina</taxon>
        <taxon>Pichiomycetes</taxon>
        <taxon>Debaryomycetaceae</taxon>
        <taxon>Kurtzmaniella</taxon>
    </lineage>
</organism>
<name>A0A9P0QM53_9ASCO</name>
<reference evidence="2" key="1">
    <citation type="submission" date="2022-03" db="EMBL/GenBank/DDBJ databases">
        <authorList>
            <person name="Legras J.-L."/>
            <person name="Devillers H."/>
            <person name="Grondin C."/>
        </authorList>
    </citation>
    <scope>NUCLEOTIDE SEQUENCE</scope>
    <source>
        <strain evidence="2">CLIB 1423</strain>
    </source>
</reference>
<feature type="compositionally biased region" description="Polar residues" evidence="1">
    <location>
        <begin position="50"/>
        <end position="69"/>
    </location>
</feature>
<sequence>MMDMHNLVSKLVTYSTLGLVRDRNKKQREDKRSQSPSSVYSSDVACFPTKQASSPIQRGNSTTKVTTRVNRSEAKRSGNLSHITSSQALSGAAHAYYRNTTPKHDTNHHPLHGLYIPDVVVRHGSMSSSDEYISAQASLRTVCIA</sequence>
<dbReference type="EMBL" id="CAKXYY010000002">
    <property type="protein sequence ID" value="CAH2350930.1"/>
    <property type="molecule type" value="Genomic_DNA"/>
</dbReference>
<gene>
    <name evidence="2" type="ORF">CLIB1423_02S08350</name>
</gene>
<comment type="caution">
    <text evidence="2">The sequence shown here is derived from an EMBL/GenBank/DDBJ whole genome shotgun (WGS) entry which is preliminary data.</text>
</comment>
<evidence type="ECO:0000313" key="3">
    <source>
        <dbReference type="Proteomes" id="UP000837801"/>
    </source>
</evidence>